<feature type="transmembrane region" description="Helical" evidence="1">
    <location>
        <begin position="523"/>
        <end position="541"/>
    </location>
</feature>
<name>A0A542EE71_9MICO</name>
<dbReference type="EMBL" id="VFMO01000001">
    <property type="protein sequence ID" value="TQJ13615.1"/>
    <property type="molecule type" value="Genomic_DNA"/>
</dbReference>
<evidence type="ECO:0000313" key="3">
    <source>
        <dbReference type="Proteomes" id="UP000320806"/>
    </source>
</evidence>
<keyword evidence="1" id="KW-0812">Transmembrane</keyword>
<feature type="transmembrane region" description="Helical" evidence="1">
    <location>
        <begin position="279"/>
        <end position="300"/>
    </location>
</feature>
<proteinExistence type="predicted"/>
<feature type="transmembrane region" description="Helical" evidence="1">
    <location>
        <begin position="162"/>
        <end position="183"/>
    </location>
</feature>
<feature type="transmembrane region" description="Helical" evidence="1">
    <location>
        <begin position="104"/>
        <end position="126"/>
    </location>
</feature>
<feature type="transmembrane region" description="Helical" evidence="1">
    <location>
        <begin position="68"/>
        <end position="92"/>
    </location>
</feature>
<feature type="transmembrane region" description="Helical" evidence="1">
    <location>
        <begin position="44"/>
        <end position="62"/>
    </location>
</feature>
<gene>
    <name evidence="2" type="ORF">FB459_1041</name>
</gene>
<feature type="transmembrane region" description="Helical" evidence="1">
    <location>
        <begin position="132"/>
        <end position="150"/>
    </location>
</feature>
<keyword evidence="3" id="KW-1185">Reference proteome</keyword>
<accession>A0A542EE71</accession>
<feature type="transmembrane region" description="Helical" evidence="1">
    <location>
        <begin position="494"/>
        <end position="516"/>
    </location>
</feature>
<feature type="transmembrane region" description="Helical" evidence="1">
    <location>
        <begin position="582"/>
        <end position="600"/>
    </location>
</feature>
<keyword evidence="1" id="KW-0472">Membrane</keyword>
<protein>
    <recommendedName>
        <fullName evidence="4">4-amino-4-deoxy-L-arabinose transferase-like glycosyltransferase</fullName>
    </recommendedName>
</protein>
<evidence type="ECO:0008006" key="4">
    <source>
        <dbReference type="Google" id="ProtNLM"/>
    </source>
</evidence>
<reference evidence="2 3" key="1">
    <citation type="submission" date="2019-06" db="EMBL/GenBank/DDBJ databases">
        <title>Sequencing the genomes of 1000 actinobacteria strains.</title>
        <authorList>
            <person name="Klenk H.-P."/>
        </authorList>
    </citation>
    <scope>NUCLEOTIDE SEQUENCE [LARGE SCALE GENOMIC DNA]</scope>
    <source>
        <strain evidence="2 3">DSM 19828</strain>
    </source>
</reference>
<feature type="transmembrane region" description="Helical" evidence="1">
    <location>
        <begin position="250"/>
        <end position="272"/>
    </location>
</feature>
<feature type="transmembrane region" description="Helical" evidence="1">
    <location>
        <begin position="312"/>
        <end position="328"/>
    </location>
</feature>
<organism evidence="2 3">
    <name type="scientific">Yimella lutea</name>
    <dbReference type="NCBI Taxonomy" id="587872"/>
    <lineage>
        <taxon>Bacteria</taxon>
        <taxon>Bacillati</taxon>
        <taxon>Actinomycetota</taxon>
        <taxon>Actinomycetes</taxon>
        <taxon>Micrococcales</taxon>
        <taxon>Dermacoccaceae</taxon>
        <taxon>Yimella</taxon>
    </lineage>
</organism>
<feature type="transmembrane region" description="Helical" evidence="1">
    <location>
        <begin position="553"/>
        <end position="575"/>
    </location>
</feature>
<feature type="transmembrane region" description="Helical" evidence="1">
    <location>
        <begin position="467"/>
        <end position="488"/>
    </location>
</feature>
<feature type="transmembrane region" description="Helical" evidence="1">
    <location>
        <begin position="430"/>
        <end position="455"/>
    </location>
</feature>
<evidence type="ECO:0000256" key="1">
    <source>
        <dbReference type="SAM" id="Phobius"/>
    </source>
</evidence>
<comment type="caution">
    <text evidence="2">The sequence shown here is derived from an EMBL/GenBank/DDBJ whole genome shotgun (WGS) entry which is preliminary data.</text>
</comment>
<sequence length="764" mass="81529">MASCGVATPKHYRLATASAGRTPDLVTVAHPAPSFSSRFRAANGNGGPFLALAYLLFCAYAVSSGMSLLSVVTASLAVGIFQLFPGVLIWRLVRPQRGWLFEDLAFGFACGFALSVVIQCIAGLLGSRLLSVLLPLLVAAAILAVPRTRARVRSARREPVPAWLGAVIAVSTASAVPSVIGYFRQNLLSWSGYRAPHVDQYFQLAMSKQLQLRGPVNWPLLDNEGLYYHWFTHAWIAHVAQTSTASADEVLLRFAPIVAPFLVVLSVASLCLRLTGKALVAALGVTLTMMGGAASVWFGFASAPLNPESPTLAISVPALLAMVAVMAMRWRGEDIRLPLVLLGVFAFVAAGTKGSTTPLIIAGCALTLVAMLLWRREMAKVVAIDLAVVVAALLISMIVVFHGSSNGLVLDPAAALKSSWPSSSTRSTDIWVLLIGAVTMLFTGLSCAAFGFVALHRDSKESGRRDPVLWMLLGATIAGAAAPLVFVQPGSSQFYFRLSAIPLAATASAIGLVALWEERDARLLRLLWLAAGFGLLAWWLPKQVVPAGKLSGVQMLTVLAIGGLLLAVVPLMAAVVRAGHTAVAATIAMAVLVTGVASAVHNRTSDLPEPGPVRQETYGAIGAGQFQAARYLGKHADPDAMVMTNRHCRQLRGKVCDSRYFMVSAISGRRMLVEGWGYSPTIAAKYPKGRESITAPFGDQALLRLNDGFIARPTADAAKALWDKGVRWIYIDKSRPFAQTLAPYATPQFNNDQAQVWKLNSPRT</sequence>
<dbReference type="AlphaFoldDB" id="A0A542EE71"/>
<feature type="transmembrane region" description="Helical" evidence="1">
    <location>
        <begin position="358"/>
        <end position="374"/>
    </location>
</feature>
<feature type="transmembrane region" description="Helical" evidence="1">
    <location>
        <begin position="335"/>
        <end position="352"/>
    </location>
</feature>
<evidence type="ECO:0000313" key="2">
    <source>
        <dbReference type="EMBL" id="TQJ13615.1"/>
    </source>
</evidence>
<feature type="transmembrane region" description="Helical" evidence="1">
    <location>
        <begin position="381"/>
        <end position="401"/>
    </location>
</feature>
<keyword evidence="1" id="KW-1133">Transmembrane helix</keyword>
<dbReference type="Proteomes" id="UP000320806">
    <property type="component" value="Unassembled WGS sequence"/>
</dbReference>